<evidence type="ECO:0000256" key="2">
    <source>
        <dbReference type="ARBA" id="ARBA00022475"/>
    </source>
</evidence>
<feature type="transmembrane region" description="Helical" evidence="6">
    <location>
        <begin position="46"/>
        <end position="65"/>
    </location>
</feature>
<evidence type="ECO:0000313" key="9">
    <source>
        <dbReference type="Proteomes" id="UP000183894"/>
    </source>
</evidence>
<reference evidence="8 9" key="1">
    <citation type="submission" date="2016-10" db="EMBL/GenBank/DDBJ databases">
        <authorList>
            <person name="de Groot N.N."/>
        </authorList>
    </citation>
    <scope>NUCLEOTIDE SEQUENCE [LARGE SCALE GENOMIC DNA]</scope>
    <source>
        <strain evidence="8 9">CDM_5</strain>
    </source>
</reference>
<dbReference type="Pfam" id="PF04039">
    <property type="entry name" value="MnhB"/>
    <property type="match status" value="1"/>
</dbReference>
<evidence type="ECO:0000313" key="8">
    <source>
        <dbReference type="EMBL" id="SEK54551.1"/>
    </source>
</evidence>
<keyword evidence="4 6" id="KW-1133">Transmembrane helix</keyword>
<dbReference type="AlphaFoldDB" id="A0A1H7HW96"/>
<proteinExistence type="predicted"/>
<dbReference type="PANTHER" id="PTHR33932:SF4">
    <property type="entry name" value="NA(+)_H(+) ANTIPORTER SUBUNIT B"/>
    <property type="match status" value="1"/>
</dbReference>
<evidence type="ECO:0000256" key="1">
    <source>
        <dbReference type="ARBA" id="ARBA00004651"/>
    </source>
</evidence>
<dbReference type="RefSeq" id="WP_074792084.1">
    <property type="nucleotide sequence ID" value="NZ_FOAD01000001.1"/>
</dbReference>
<name>A0A1H7HW96_HALLR</name>
<evidence type="ECO:0000256" key="5">
    <source>
        <dbReference type="ARBA" id="ARBA00023136"/>
    </source>
</evidence>
<dbReference type="OrthoDB" id="19265at2157"/>
<sequence length="155" mass="16149">MSSLDFSPRAYVESTIIMTTVRVVSPFVFTFGLFVMFHGAESAGGGFQGGAIVASSIIMLAFAFGIEPTREWLDDDFVRVVIGGGASAFALIGLGALVFGGPFLNYSAYGISHGVKYGIELVELGIGAIVAGVIVSLFMNLAAGFSDEETEGDEA</sequence>
<evidence type="ECO:0000256" key="4">
    <source>
        <dbReference type="ARBA" id="ARBA00022989"/>
    </source>
</evidence>
<dbReference type="EMBL" id="FOAD01000001">
    <property type="protein sequence ID" value="SEK54551.1"/>
    <property type="molecule type" value="Genomic_DNA"/>
</dbReference>
<keyword evidence="5 6" id="KW-0472">Membrane</keyword>
<dbReference type="InterPro" id="IPR007182">
    <property type="entry name" value="MnhB"/>
</dbReference>
<feature type="transmembrane region" description="Helical" evidence="6">
    <location>
        <begin position="21"/>
        <end position="40"/>
    </location>
</feature>
<evidence type="ECO:0000256" key="6">
    <source>
        <dbReference type="SAM" id="Phobius"/>
    </source>
</evidence>
<dbReference type="GO" id="GO:0005886">
    <property type="term" value="C:plasma membrane"/>
    <property type="evidence" value="ECO:0007669"/>
    <property type="project" value="UniProtKB-SubCell"/>
</dbReference>
<evidence type="ECO:0000256" key="3">
    <source>
        <dbReference type="ARBA" id="ARBA00022692"/>
    </source>
</evidence>
<keyword evidence="2" id="KW-1003">Cell membrane</keyword>
<evidence type="ECO:0000259" key="7">
    <source>
        <dbReference type="Pfam" id="PF04039"/>
    </source>
</evidence>
<dbReference type="InterPro" id="IPR050622">
    <property type="entry name" value="CPA3_antiporter_subunitB"/>
</dbReference>
<feature type="domain" description="Na+/H+ antiporter MnhB subunit-related protein" evidence="7">
    <location>
        <begin position="16"/>
        <end position="135"/>
    </location>
</feature>
<dbReference type="PANTHER" id="PTHR33932">
    <property type="entry name" value="NA(+)/H(+) ANTIPORTER SUBUNIT B"/>
    <property type="match status" value="1"/>
</dbReference>
<protein>
    <submittedName>
        <fullName evidence="8">Multisubunit sodium/proton antiporter, MrpB subunit</fullName>
    </submittedName>
</protein>
<comment type="subcellular location">
    <subcellularLocation>
        <location evidence="1">Cell membrane</location>
        <topology evidence="1">Multi-pass membrane protein</topology>
    </subcellularLocation>
</comment>
<keyword evidence="3 6" id="KW-0812">Transmembrane</keyword>
<organism evidence="8 9">
    <name type="scientific">Haloferax larsenii</name>
    <dbReference type="NCBI Taxonomy" id="302484"/>
    <lineage>
        <taxon>Archaea</taxon>
        <taxon>Methanobacteriati</taxon>
        <taxon>Methanobacteriota</taxon>
        <taxon>Stenosarchaea group</taxon>
        <taxon>Halobacteria</taxon>
        <taxon>Halobacteriales</taxon>
        <taxon>Haloferacaceae</taxon>
        <taxon>Haloferax</taxon>
    </lineage>
</organism>
<dbReference type="NCBIfam" id="NF009160">
    <property type="entry name" value="PRK12505.1"/>
    <property type="match status" value="1"/>
</dbReference>
<dbReference type="Proteomes" id="UP000183894">
    <property type="component" value="Unassembled WGS sequence"/>
</dbReference>
<feature type="transmembrane region" description="Helical" evidence="6">
    <location>
        <begin position="77"/>
        <end position="104"/>
    </location>
</feature>
<gene>
    <name evidence="8" type="ORF">SAMN04488691_101708</name>
</gene>
<accession>A0A1H7HW96</accession>
<feature type="transmembrane region" description="Helical" evidence="6">
    <location>
        <begin position="124"/>
        <end position="143"/>
    </location>
</feature>